<protein>
    <submittedName>
        <fullName evidence="3">Phosphatase regulator</fullName>
    </submittedName>
</protein>
<dbReference type="OrthoDB" id="5072504at2759"/>
<evidence type="ECO:0000259" key="2">
    <source>
        <dbReference type="PROSITE" id="PS51159"/>
    </source>
</evidence>
<dbReference type="AlphaFoldDB" id="A0A8H4NJT0"/>
<keyword evidence="4" id="KW-1185">Reference proteome</keyword>
<proteinExistence type="predicted"/>
<dbReference type="Gene3D" id="2.60.40.2440">
    <property type="entry name" value="Carbohydrate binding type-21 domain"/>
    <property type="match status" value="1"/>
</dbReference>
<accession>A0A8H4NJT0</accession>
<reference evidence="3 4" key="1">
    <citation type="submission" date="2020-01" db="EMBL/GenBank/DDBJ databases">
        <title>Identification and distribution of gene clusters putatively required for synthesis of sphingolipid metabolism inhibitors in phylogenetically diverse species of the filamentous fungus Fusarium.</title>
        <authorList>
            <person name="Kim H.-S."/>
            <person name="Busman M."/>
            <person name="Brown D.W."/>
            <person name="Divon H."/>
            <person name="Uhlig S."/>
            <person name="Proctor R.H."/>
        </authorList>
    </citation>
    <scope>NUCLEOTIDE SEQUENCE [LARGE SCALE GENOMIC DNA]</scope>
    <source>
        <strain evidence="3 4">NRRL 13308</strain>
    </source>
</reference>
<gene>
    <name evidence="3" type="ORF">FACUT_11946</name>
</gene>
<dbReference type="GO" id="GO:0008157">
    <property type="term" value="F:protein phosphatase 1 binding"/>
    <property type="evidence" value="ECO:0007669"/>
    <property type="project" value="TreeGrafter"/>
</dbReference>
<dbReference type="InterPro" id="IPR005036">
    <property type="entry name" value="CBM21_dom"/>
</dbReference>
<feature type="domain" description="CBM21" evidence="2">
    <location>
        <begin position="253"/>
        <end position="365"/>
    </location>
</feature>
<feature type="compositionally biased region" description="Low complexity" evidence="1">
    <location>
        <begin position="72"/>
        <end position="81"/>
    </location>
</feature>
<evidence type="ECO:0000256" key="1">
    <source>
        <dbReference type="SAM" id="MobiDB-lite"/>
    </source>
</evidence>
<evidence type="ECO:0000313" key="4">
    <source>
        <dbReference type="Proteomes" id="UP000536711"/>
    </source>
</evidence>
<dbReference type="InterPro" id="IPR038175">
    <property type="entry name" value="CBM21_dom_sf"/>
</dbReference>
<name>A0A8H4NJT0_9HYPO</name>
<comment type="caution">
    <text evidence="3">The sequence shown here is derived from an EMBL/GenBank/DDBJ whole genome shotgun (WGS) entry which is preliminary data.</text>
</comment>
<feature type="region of interest" description="Disordered" evidence="1">
    <location>
        <begin position="155"/>
        <end position="174"/>
    </location>
</feature>
<organism evidence="3 4">
    <name type="scientific">Fusarium acutatum</name>
    <dbReference type="NCBI Taxonomy" id="78861"/>
    <lineage>
        <taxon>Eukaryota</taxon>
        <taxon>Fungi</taxon>
        <taxon>Dikarya</taxon>
        <taxon>Ascomycota</taxon>
        <taxon>Pezizomycotina</taxon>
        <taxon>Sordariomycetes</taxon>
        <taxon>Hypocreomycetidae</taxon>
        <taxon>Hypocreales</taxon>
        <taxon>Nectriaceae</taxon>
        <taxon>Fusarium</taxon>
        <taxon>Fusarium fujikuroi species complex</taxon>
    </lineage>
</organism>
<feature type="region of interest" description="Disordered" evidence="1">
    <location>
        <begin position="125"/>
        <end position="144"/>
    </location>
</feature>
<dbReference type="GO" id="GO:0005979">
    <property type="term" value="P:regulation of glycogen biosynthetic process"/>
    <property type="evidence" value="ECO:0007669"/>
    <property type="project" value="TreeGrafter"/>
</dbReference>
<dbReference type="GO" id="GO:2001069">
    <property type="term" value="F:glycogen binding"/>
    <property type="evidence" value="ECO:0007669"/>
    <property type="project" value="TreeGrafter"/>
</dbReference>
<dbReference type="PROSITE" id="PS51159">
    <property type="entry name" value="CBM21"/>
    <property type="match status" value="1"/>
</dbReference>
<feature type="region of interest" description="Disordered" evidence="1">
    <location>
        <begin position="69"/>
        <end position="97"/>
    </location>
</feature>
<dbReference type="Proteomes" id="UP000536711">
    <property type="component" value="Unassembled WGS sequence"/>
</dbReference>
<sequence length="380" mass="43542">MSIATLTPQDLSRESYVTAARRQVTKNALTSLTQNWTWRELLMPRQDILASQETTPKTLKDDETVAKRLSKRLSSSSQNASKDSKEQDSCQPHVGSNLSTIAFNNQKLAGEVQKWRDSVRSRCSEPLQSCIPPGKPDDKSPQSSERLLLKDEVKKDQTDLDTHGKPLVSGFCQPRRPRSRNPACIKTVHFAPDLEQICHFYHTDRPSAVNSVSALVDDWRRDKVPSSSHHEWPCRRASSYYWVINTPNFPQDAVARQSMPVRLDEIKFSAHETAIVGSVVVANLDFRKSVACHYTLDYWKTVSETEAIYNADQCGRNQDYDVFIFKIDLTECIDLEYRPMFLCIRYLVGVQEFWDNNSYANFQVDFIKIGRRKKTAQLKV</sequence>
<dbReference type="Pfam" id="PF03370">
    <property type="entry name" value="CBM_21"/>
    <property type="match status" value="1"/>
</dbReference>
<dbReference type="EMBL" id="JAADJF010000413">
    <property type="protein sequence ID" value="KAF4417975.1"/>
    <property type="molecule type" value="Genomic_DNA"/>
</dbReference>
<evidence type="ECO:0000313" key="3">
    <source>
        <dbReference type="EMBL" id="KAF4417975.1"/>
    </source>
</evidence>
<feature type="compositionally biased region" description="Basic and acidic residues" evidence="1">
    <location>
        <begin position="155"/>
        <end position="164"/>
    </location>
</feature>
<dbReference type="PANTHER" id="PTHR12307:SF36">
    <property type="entry name" value="GLYCOGEN-BINDING SUBUNIT 76A"/>
    <property type="match status" value="1"/>
</dbReference>
<dbReference type="PANTHER" id="PTHR12307">
    <property type="entry name" value="PROTEIN PHOSPHATASE 1 REGULATORY SUBUNIT"/>
    <property type="match status" value="1"/>
</dbReference>
<dbReference type="InterPro" id="IPR050782">
    <property type="entry name" value="PP1_regulatory_subunit_3"/>
</dbReference>
<dbReference type="GO" id="GO:0000164">
    <property type="term" value="C:protein phosphatase type 1 complex"/>
    <property type="evidence" value="ECO:0007669"/>
    <property type="project" value="TreeGrafter"/>
</dbReference>